<gene>
    <name evidence="1" type="ORF">J42TS3_50790</name>
</gene>
<sequence length="270" mass="30994">MYKHVKPLLNFIMTKQSVPASQEEEQVFMKDNPIFVTDNREYANILVFAPIHSQRTGALHGVIGYPDNEIKNYYVSMVLGDEPDFTPQVPSTDIGPMNKLVEVNRETWGNELKEYTADCNDVLNLPPVHTDSPFFDYNGALYPFSKEIDFIGGVEGIGNGLVEYGIRFPGDSQIRIPILIYSPNGEISEVSMKQNNNFLTFEKDKYFEEWRGWLGREWYMFESDVIDFDKDLFTNADFEDISSVTLPFSSDEPTTIRLRINGGIVEFYNQ</sequence>
<organism evidence="1 2">
    <name type="scientific">Paenibacillus vini</name>
    <dbReference type="NCBI Taxonomy" id="1476024"/>
    <lineage>
        <taxon>Bacteria</taxon>
        <taxon>Bacillati</taxon>
        <taxon>Bacillota</taxon>
        <taxon>Bacilli</taxon>
        <taxon>Bacillales</taxon>
        <taxon>Paenibacillaceae</taxon>
        <taxon>Paenibacillus</taxon>
    </lineage>
</organism>
<comment type="caution">
    <text evidence="1">The sequence shown here is derived from an EMBL/GenBank/DDBJ whole genome shotgun (WGS) entry which is preliminary data.</text>
</comment>
<dbReference type="RefSeq" id="WP_213656762.1">
    <property type="nucleotide sequence ID" value="NZ_BOSL01000029.1"/>
</dbReference>
<keyword evidence="2" id="KW-1185">Reference proteome</keyword>
<name>A0ABQ4MJ76_9BACL</name>
<evidence type="ECO:0000313" key="2">
    <source>
        <dbReference type="Proteomes" id="UP000679992"/>
    </source>
</evidence>
<dbReference type="Proteomes" id="UP000679992">
    <property type="component" value="Unassembled WGS sequence"/>
</dbReference>
<proteinExistence type="predicted"/>
<protein>
    <submittedName>
        <fullName evidence="1">Uncharacterized protein</fullName>
    </submittedName>
</protein>
<reference evidence="1 2" key="1">
    <citation type="submission" date="2021-03" db="EMBL/GenBank/DDBJ databases">
        <title>Antimicrobial resistance genes in bacteria isolated from Japanese honey, and their potential for conferring macrolide and lincosamide resistance in the American foulbrood pathogen Paenibacillus larvae.</title>
        <authorList>
            <person name="Okamoto M."/>
            <person name="Kumagai M."/>
            <person name="Kanamori H."/>
            <person name="Takamatsu D."/>
        </authorList>
    </citation>
    <scope>NUCLEOTIDE SEQUENCE [LARGE SCALE GENOMIC DNA]</scope>
    <source>
        <strain evidence="1 2">J42TS3</strain>
    </source>
</reference>
<dbReference type="EMBL" id="BOSL01000029">
    <property type="protein sequence ID" value="GIP56044.1"/>
    <property type="molecule type" value="Genomic_DNA"/>
</dbReference>
<accession>A0ABQ4MJ76</accession>
<evidence type="ECO:0000313" key="1">
    <source>
        <dbReference type="EMBL" id="GIP56044.1"/>
    </source>
</evidence>